<feature type="chain" id="PRO_5027624759" evidence="2">
    <location>
        <begin position="22"/>
        <end position="287"/>
    </location>
</feature>
<evidence type="ECO:0000259" key="3">
    <source>
        <dbReference type="SMART" id="SM00062"/>
    </source>
</evidence>
<proteinExistence type="predicted"/>
<dbReference type="PROSITE" id="PS51257">
    <property type="entry name" value="PROKAR_LIPOPROTEIN"/>
    <property type="match status" value="1"/>
</dbReference>
<feature type="domain" description="Solute-binding protein family 3/N-terminal" evidence="3">
    <location>
        <begin position="41"/>
        <end position="265"/>
    </location>
</feature>
<evidence type="ECO:0000256" key="2">
    <source>
        <dbReference type="SAM" id="SignalP"/>
    </source>
</evidence>
<dbReference type="Proteomes" id="UP000514752">
    <property type="component" value="Chromosome"/>
</dbReference>
<dbReference type="InterPro" id="IPR001320">
    <property type="entry name" value="Iontro_rcpt_C"/>
</dbReference>
<dbReference type="Pfam" id="PF00497">
    <property type="entry name" value="SBP_bac_3"/>
    <property type="match status" value="1"/>
</dbReference>
<reference evidence="5 6" key="1">
    <citation type="submission" date="2020-07" db="EMBL/GenBank/DDBJ databases">
        <title>Genomic diversity of species in the Neisseriaceae family.</title>
        <authorList>
            <person name="Vincent A.T."/>
            <person name="Bernet E."/>
            <person name="Veyrier F.J."/>
        </authorList>
    </citation>
    <scope>NUCLEOTIDE SEQUENCE [LARGE SCALE GENOMIC DNA]</scope>
    <source>
        <strain evidence="5 6">DSM 22244</strain>
    </source>
</reference>
<dbReference type="AlphaFoldDB" id="A0A7D7T5T8"/>
<dbReference type="CDD" id="cd13624">
    <property type="entry name" value="PBP2_Arg_Lys_His"/>
    <property type="match status" value="1"/>
</dbReference>
<dbReference type="KEGG" id="nsg:H3L94_03975"/>
<evidence type="ECO:0000313" key="5">
    <source>
        <dbReference type="EMBL" id="QMT41193.1"/>
    </source>
</evidence>
<gene>
    <name evidence="5" type="ORF">H3L94_03975</name>
</gene>
<dbReference type="SMART" id="SM00079">
    <property type="entry name" value="PBPe"/>
    <property type="match status" value="1"/>
</dbReference>
<evidence type="ECO:0000313" key="6">
    <source>
        <dbReference type="Proteomes" id="UP000514752"/>
    </source>
</evidence>
<dbReference type="GO" id="GO:0015276">
    <property type="term" value="F:ligand-gated monoatomic ion channel activity"/>
    <property type="evidence" value="ECO:0007669"/>
    <property type="project" value="InterPro"/>
</dbReference>
<dbReference type="InterPro" id="IPR001638">
    <property type="entry name" value="Solute-binding_3/MltF_N"/>
</dbReference>
<evidence type="ECO:0000256" key="1">
    <source>
        <dbReference type="ARBA" id="ARBA00022729"/>
    </source>
</evidence>
<evidence type="ECO:0000259" key="4">
    <source>
        <dbReference type="SMART" id="SM00079"/>
    </source>
</evidence>
<protein>
    <submittedName>
        <fullName evidence="5">Basic amino acid ABC transporter substrate-binding protein</fullName>
    </submittedName>
</protein>
<dbReference type="GO" id="GO:0016020">
    <property type="term" value="C:membrane"/>
    <property type="evidence" value="ECO:0007669"/>
    <property type="project" value="InterPro"/>
</dbReference>
<feature type="signal peptide" evidence="2">
    <location>
        <begin position="1"/>
        <end position="21"/>
    </location>
</feature>
<dbReference type="PANTHER" id="PTHR35936:SF17">
    <property type="entry name" value="ARGININE-BINDING EXTRACELLULAR PROTEIN ARTP"/>
    <property type="match status" value="1"/>
</dbReference>
<dbReference type="Gene3D" id="3.40.190.10">
    <property type="entry name" value="Periplasmic binding protein-like II"/>
    <property type="match status" value="2"/>
</dbReference>
<dbReference type="PANTHER" id="PTHR35936">
    <property type="entry name" value="MEMBRANE-BOUND LYTIC MUREIN TRANSGLYCOSYLASE F"/>
    <property type="match status" value="1"/>
</dbReference>
<dbReference type="RefSeq" id="WP_182122744.1">
    <property type="nucleotide sequence ID" value="NZ_CP059567.1"/>
</dbReference>
<keyword evidence="1 2" id="KW-0732">Signal</keyword>
<sequence length="287" mass="30265">MLNKKNTFSALALAAVMFLGACGGSGGSAASSDSAPAGGKEYIVGLDATYAPFEYEENGQVVGFSADVLKAIAENQGLNLKLVNTPWEGIFGTLDKGDRDIISSSVTITDERKNVMDFTDPYFEATQMIVTGEKGAAIQSFNDLKSRTVSVQSGTTGDLVMQKLQGEQSAMIKRFETMPLAMKELLNGGVEAAVGDNGVVQNFVNNNPDAKLRTLVDNGFEKEYYGFALRKGRDDDLMAKLNAGLAAIKANGTYDQIYAKWFNTAPAAAEAAPAPAEAAPASAASAQ</sequence>
<organism evidence="5 6">
    <name type="scientific">Neisseria shayeganii</name>
    <dbReference type="NCBI Taxonomy" id="607712"/>
    <lineage>
        <taxon>Bacteria</taxon>
        <taxon>Pseudomonadati</taxon>
        <taxon>Pseudomonadota</taxon>
        <taxon>Betaproteobacteria</taxon>
        <taxon>Neisseriales</taxon>
        <taxon>Neisseriaceae</taxon>
        <taxon>Neisseria</taxon>
    </lineage>
</organism>
<dbReference type="EMBL" id="CP059567">
    <property type="protein sequence ID" value="QMT41193.1"/>
    <property type="molecule type" value="Genomic_DNA"/>
</dbReference>
<dbReference type="SMART" id="SM00062">
    <property type="entry name" value="PBPb"/>
    <property type="match status" value="1"/>
</dbReference>
<dbReference type="SUPFAM" id="SSF53850">
    <property type="entry name" value="Periplasmic binding protein-like II"/>
    <property type="match status" value="1"/>
</dbReference>
<accession>A0A7D7T5T8</accession>
<feature type="domain" description="Ionotropic glutamate receptor C-terminal" evidence="4">
    <location>
        <begin position="41"/>
        <end position="264"/>
    </location>
</feature>
<name>A0A7D7T5T8_9NEIS</name>